<protein>
    <recommendedName>
        <fullName evidence="3">DUF1460 domain-containing protein</fullName>
    </recommendedName>
</protein>
<dbReference type="InterPro" id="IPR038765">
    <property type="entry name" value="Papain-like_cys_pep_sf"/>
</dbReference>
<accession>A0A1I2FBI4</accession>
<evidence type="ECO:0000313" key="2">
    <source>
        <dbReference type="Proteomes" id="UP000198964"/>
    </source>
</evidence>
<dbReference type="Pfam" id="PF07313">
    <property type="entry name" value="AmiA-like"/>
    <property type="match status" value="1"/>
</dbReference>
<gene>
    <name evidence="1" type="ORF">SAMN05216283_102416</name>
</gene>
<evidence type="ECO:0000313" key="1">
    <source>
        <dbReference type="EMBL" id="SFF02098.1"/>
    </source>
</evidence>
<dbReference type="STRING" id="655355.SAMN05216283_102416"/>
<sequence length="294" mass="32664">MTKPILFALSALLFLACQQRKKDTKQVVVEHPKVLAICQAADSTKVQAVLDHLNKKADQSTANLVAAAGKEFLGIPYVAHTLEHGLEEPLTIEVEGLDCTTFVETALALAKTAKAQTSNFNQFAQELEKIRYRDGKRDGYLSRLHYFTDWLFDNEQKGLITQPAKDFGKPLPVKVDFMSTHPDSYAVLKANPELVKTMAEQETKVSGRDYFYLPKAEFAVNEDQLNEGDIIGLVTNIKGLDVTHTGILVRIEGRIHLMHASSLANEVVISEEPLDEMLQNKASYTGIVIARPLN</sequence>
<dbReference type="PROSITE" id="PS51257">
    <property type="entry name" value="PROKAR_LIPOPROTEIN"/>
    <property type="match status" value="1"/>
</dbReference>
<reference evidence="1 2" key="1">
    <citation type="submission" date="2016-10" db="EMBL/GenBank/DDBJ databases">
        <authorList>
            <person name="de Groot N.N."/>
        </authorList>
    </citation>
    <scope>NUCLEOTIDE SEQUENCE [LARGE SCALE GENOMIC DNA]</scope>
    <source>
        <strain evidence="1 2">CGMCC 1.9156</strain>
    </source>
</reference>
<organism evidence="1 2">
    <name type="scientific">Sunxiuqinia elliptica</name>
    <dbReference type="NCBI Taxonomy" id="655355"/>
    <lineage>
        <taxon>Bacteria</taxon>
        <taxon>Pseudomonadati</taxon>
        <taxon>Bacteroidota</taxon>
        <taxon>Bacteroidia</taxon>
        <taxon>Marinilabiliales</taxon>
        <taxon>Prolixibacteraceae</taxon>
        <taxon>Sunxiuqinia</taxon>
    </lineage>
</organism>
<keyword evidence="2" id="KW-1185">Reference proteome</keyword>
<dbReference type="InterPro" id="IPR010846">
    <property type="entry name" value="AmiA-like"/>
</dbReference>
<proteinExistence type="predicted"/>
<evidence type="ECO:0008006" key="3">
    <source>
        <dbReference type="Google" id="ProtNLM"/>
    </source>
</evidence>
<name>A0A1I2FBI4_9BACT</name>
<dbReference type="SUPFAM" id="SSF54001">
    <property type="entry name" value="Cysteine proteinases"/>
    <property type="match status" value="1"/>
</dbReference>
<dbReference type="AlphaFoldDB" id="A0A1I2FBI4"/>
<dbReference type="Gene3D" id="2.30.260.10">
    <property type="entry name" value="putative xylanase like domain"/>
    <property type="match status" value="1"/>
</dbReference>
<dbReference type="Gene3D" id="1.10.3670.10">
    <property type="entry name" value="Putative xylanase like domain"/>
    <property type="match status" value="1"/>
</dbReference>
<dbReference type="EMBL" id="FONW01000002">
    <property type="protein sequence ID" value="SFF02098.1"/>
    <property type="molecule type" value="Genomic_DNA"/>
</dbReference>
<dbReference type="RefSeq" id="WP_170846883.1">
    <property type="nucleotide sequence ID" value="NZ_FONW01000002.1"/>
</dbReference>
<dbReference type="Proteomes" id="UP000198964">
    <property type="component" value="Unassembled WGS sequence"/>
</dbReference>